<evidence type="ECO:0000313" key="3">
    <source>
        <dbReference type="Proteomes" id="UP001164761"/>
    </source>
</evidence>
<organism evidence="2 3">
    <name type="scientific">Alicyclobacillus fastidiosus</name>
    <dbReference type="NCBI Taxonomy" id="392011"/>
    <lineage>
        <taxon>Bacteria</taxon>
        <taxon>Bacillati</taxon>
        <taxon>Bacillota</taxon>
        <taxon>Bacilli</taxon>
        <taxon>Bacillales</taxon>
        <taxon>Alicyclobacillaceae</taxon>
        <taxon>Alicyclobacillus</taxon>
    </lineage>
</organism>
<dbReference type="InterPro" id="IPR016181">
    <property type="entry name" value="Acyl_CoA_acyltransferase"/>
</dbReference>
<dbReference type="PANTHER" id="PTHR47237">
    <property type="entry name" value="SLL0310 PROTEIN"/>
    <property type="match status" value="1"/>
</dbReference>
<dbReference type="RefSeq" id="WP_268006248.1">
    <property type="nucleotide sequence ID" value="NZ_CP104067.1"/>
</dbReference>
<evidence type="ECO:0000259" key="1">
    <source>
        <dbReference type="PROSITE" id="PS51186"/>
    </source>
</evidence>
<sequence length="286" mass="31662">MAGHNLLLDELYEKDIQQLIRLSESVGWDYDESEIRTIMISGLVYGHKTMAGEIVSCAAIIPYGDNLASLGMVIVHPNYRRLGLGKEVTIRCIQSVPRSVPIMLIATPEGKPMYERLGFKSVDSIQKYLCDSYHPPRNTDVIDYSFAPYHPSHLPGIIKLDQSACGANRKKFLSVRVQQAKQAITVQNREGDIVGYAFSIQGTVNLIIGPVVAPNYKVASHLLHKLAIANESRLRIDIPKEQGEFGSILVERGFQMVSSPPIMLLNGDDLPARDRTLFGIAAQVFG</sequence>
<evidence type="ECO:0000313" key="2">
    <source>
        <dbReference type="EMBL" id="WAH42365.1"/>
    </source>
</evidence>
<dbReference type="PANTHER" id="PTHR47237:SF2">
    <property type="entry name" value="BLL4206 PROTEIN"/>
    <property type="match status" value="1"/>
</dbReference>
<dbReference type="EC" id="2.3.1.-" evidence="2"/>
<dbReference type="InterPro" id="IPR052729">
    <property type="entry name" value="Acyl/Acetyltrans_Enzymes"/>
</dbReference>
<name>A0ABY6ZKE3_9BACL</name>
<proteinExistence type="predicted"/>
<keyword evidence="2" id="KW-0012">Acyltransferase</keyword>
<dbReference type="InterPro" id="IPR000182">
    <property type="entry name" value="GNAT_dom"/>
</dbReference>
<dbReference type="SUPFAM" id="SSF55729">
    <property type="entry name" value="Acyl-CoA N-acyltransferases (Nat)"/>
    <property type="match status" value="1"/>
</dbReference>
<dbReference type="PROSITE" id="PS51186">
    <property type="entry name" value="GNAT"/>
    <property type="match status" value="1"/>
</dbReference>
<dbReference type="Pfam" id="PF13673">
    <property type="entry name" value="Acetyltransf_10"/>
    <property type="match status" value="1"/>
</dbReference>
<dbReference type="InterPro" id="IPR041496">
    <property type="entry name" value="YitH/HolE_GNAT"/>
</dbReference>
<gene>
    <name evidence="2" type="ORF">NZD89_02325</name>
</gene>
<dbReference type="Gene3D" id="3.40.630.90">
    <property type="match status" value="1"/>
</dbReference>
<dbReference type="CDD" id="cd04301">
    <property type="entry name" value="NAT_SF"/>
    <property type="match status" value="1"/>
</dbReference>
<accession>A0ABY6ZKE3</accession>
<dbReference type="EMBL" id="CP104067">
    <property type="protein sequence ID" value="WAH42365.1"/>
    <property type="molecule type" value="Genomic_DNA"/>
</dbReference>
<feature type="domain" description="N-acetyltransferase" evidence="1">
    <location>
        <begin position="6"/>
        <end position="140"/>
    </location>
</feature>
<keyword evidence="2" id="KW-0808">Transferase</keyword>
<dbReference type="GO" id="GO:0016746">
    <property type="term" value="F:acyltransferase activity"/>
    <property type="evidence" value="ECO:0007669"/>
    <property type="project" value="UniProtKB-KW"/>
</dbReference>
<keyword evidence="3" id="KW-1185">Reference proteome</keyword>
<dbReference type="Proteomes" id="UP001164761">
    <property type="component" value="Chromosome"/>
</dbReference>
<protein>
    <submittedName>
        <fullName evidence="2">GNAT family N-acetyltransferase</fullName>
        <ecNumber evidence="2">2.3.1.-</ecNumber>
    </submittedName>
</protein>
<dbReference type="Pfam" id="PF18014">
    <property type="entry name" value="Acetyltransf_18"/>
    <property type="match status" value="1"/>
</dbReference>
<dbReference type="Gene3D" id="3.40.630.30">
    <property type="match status" value="1"/>
</dbReference>
<reference evidence="2" key="1">
    <citation type="submission" date="2022-08" db="EMBL/GenBank/DDBJ databases">
        <title>Alicyclobacillus fastidiosus DSM 17978, complete genome.</title>
        <authorList>
            <person name="Wang Q."/>
            <person name="Cai R."/>
            <person name="Wang Z."/>
        </authorList>
    </citation>
    <scope>NUCLEOTIDE SEQUENCE</scope>
    <source>
        <strain evidence="2">DSM 17978</strain>
    </source>
</reference>